<reference evidence="1 2" key="1">
    <citation type="submission" date="2017-09" db="EMBL/GenBank/DDBJ databases">
        <title>Depth-based differentiation of microbial function through sediment-hosted aquifers and enrichment of novel symbionts in the deep terrestrial subsurface.</title>
        <authorList>
            <person name="Probst A.J."/>
            <person name="Ladd B."/>
            <person name="Jarett J.K."/>
            <person name="Geller-Mcgrath D.E."/>
            <person name="Sieber C.M."/>
            <person name="Emerson J.B."/>
            <person name="Anantharaman K."/>
            <person name="Thomas B.C."/>
            <person name="Malmstrom R."/>
            <person name="Stieglmeier M."/>
            <person name="Klingl A."/>
            <person name="Woyke T."/>
            <person name="Ryan C.M."/>
            <person name="Banfield J.F."/>
        </authorList>
    </citation>
    <scope>NUCLEOTIDE SEQUENCE [LARGE SCALE GENOMIC DNA]</scope>
    <source>
        <strain evidence="1">CG08_land_8_20_14_0_20_45_16</strain>
    </source>
</reference>
<accession>A0A2H0XY80</accession>
<sequence>MQYQNEAIDFLNDIHKAGVRYLLIGRRSIIAYGGPVQTMDYDIYVDNGSENLDLLFKIAKKYSLIPNKSKAKIKKHFMFKLENDVAVDVFCPKFFSIGKGKKMSFAQLYDRRNVATGEKGFTVNLPAIDDLIALKKLGSRPKDLEDIQYLEGLKQIKGK</sequence>
<comment type="caution">
    <text evidence="1">The sequence shown here is derived from an EMBL/GenBank/DDBJ whole genome shotgun (WGS) entry which is preliminary data.</text>
</comment>
<protein>
    <recommendedName>
        <fullName evidence="3">Nucleotidyltransferase</fullName>
    </recommendedName>
</protein>
<evidence type="ECO:0008006" key="3">
    <source>
        <dbReference type="Google" id="ProtNLM"/>
    </source>
</evidence>
<organism evidence="1 2">
    <name type="scientific">Candidatus Saganbacteria bacterium CG08_land_8_20_14_0_20_45_16</name>
    <dbReference type="NCBI Taxonomy" id="2014293"/>
    <lineage>
        <taxon>Bacteria</taxon>
        <taxon>Bacillati</taxon>
        <taxon>Saganbacteria</taxon>
    </lineage>
</organism>
<dbReference type="InterPro" id="IPR043519">
    <property type="entry name" value="NT_sf"/>
</dbReference>
<gene>
    <name evidence="1" type="ORF">COT42_04005</name>
</gene>
<evidence type="ECO:0000313" key="2">
    <source>
        <dbReference type="Proteomes" id="UP000231343"/>
    </source>
</evidence>
<dbReference type="SUPFAM" id="SSF81301">
    <property type="entry name" value="Nucleotidyltransferase"/>
    <property type="match status" value="1"/>
</dbReference>
<dbReference type="AlphaFoldDB" id="A0A2H0XY80"/>
<dbReference type="Proteomes" id="UP000231343">
    <property type="component" value="Unassembled WGS sequence"/>
</dbReference>
<dbReference type="EMBL" id="PEYM01000068">
    <property type="protein sequence ID" value="PIS29914.1"/>
    <property type="molecule type" value="Genomic_DNA"/>
</dbReference>
<name>A0A2H0XY80_UNCSA</name>
<proteinExistence type="predicted"/>
<evidence type="ECO:0000313" key="1">
    <source>
        <dbReference type="EMBL" id="PIS29914.1"/>
    </source>
</evidence>
<dbReference type="Gene3D" id="3.30.460.40">
    <property type="match status" value="1"/>
</dbReference>